<keyword evidence="3" id="KW-1185">Reference proteome</keyword>
<reference evidence="2 3" key="1">
    <citation type="submission" date="2017-02" db="EMBL/GenBank/DDBJ databases">
        <authorList>
            <person name="Peterson S.W."/>
        </authorList>
    </citation>
    <scope>NUCLEOTIDE SEQUENCE [LARGE SCALE GENOMIC DNA]</scope>
    <source>
        <strain evidence="2 3">DSM 25262</strain>
    </source>
</reference>
<dbReference type="OrthoDB" id="195113at2"/>
<dbReference type="EMBL" id="FUZU01000001">
    <property type="protein sequence ID" value="SKC46919.1"/>
    <property type="molecule type" value="Genomic_DNA"/>
</dbReference>
<dbReference type="STRING" id="688867.SAMN05660236_0803"/>
<dbReference type="GO" id="GO:0009231">
    <property type="term" value="P:riboflavin biosynthetic process"/>
    <property type="evidence" value="ECO:0007669"/>
    <property type="project" value="InterPro"/>
</dbReference>
<dbReference type="Pfam" id="PF01872">
    <property type="entry name" value="RibD_C"/>
    <property type="match status" value="1"/>
</dbReference>
<dbReference type="Proteomes" id="UP000190961">
    <property type="component" value="Unassembled WGS sequence"/>
</dbReference>
<dbReference type="InterPro" id="IPR002734">
    <property type="entry name" value="RibDG_C"/>
</dbReference>
<dbReference type="InterPro" id="IPR050765">
    <property type="entry name" value="Riboflavin_Biosynth_HTPR"/>
</dbReference>
<dbReference type="SUPFAM" id="SSF53597">
    <property type="entry name" value="Dihydrofolate reductase-like"/>
    <property type="match status" value="1"/>
</dbReference>
<dbReference type="PANTHER" id="PTHR38011:SF11">
    <property type="entry name" value="2,5-DIAMINO-6-RIBOSYLAMINO-4(3H)-PYRIMIDINONE 5'-PHOSPHATE REDUCTASE"/>
    <property type="match status" value="1"/>
</dbReference>
<name>A0A1T5J699_9BACT</name>
<dbReference type="RefSeq" id="WP_079685398.1">
    <property type="nucleotide sequence ID" value="NZ_FUZU01000001.1"/>
</dbReference>
<dbReference type="InterPro" id="IPR024072">
    <property type="entry name" value="DHFR-like_dom_sf"/>
</dbReference>
<dbReference type="AlphaFoldDB" id="A0A1T5J699"/>
<evidence type="ECO:0000313" key="2">
    <source>
        <dbReference type="EMBL" id="SKC46919.1"/>
    </source>
</evidence>
<protein>
    <submittedName>
        <fullName evidence="2">Dihydrofolate reductase</fullName>
    </submittedName>
</protein>
<dbReference type="Gene3D" id="3.40.430.10">
    <property type="entry name" value="Dihydrofolate Reductase, subunit A"/>
    <property type="match status" value="1"/>
</dbReference>
<gene>
    <name evidence="2" type="ORF">SAMN05660236_0803</name>
</gene>
<dbReference type="PANTHER" id="PTHR38011">
    <property type="entry name" value="DIHYDROFOLATE REDUCTASE FAMILY PROTEIN (AFU_ORTHOLOGUE AFUA_8G06820)"/>
    <property type="match status" value="1"/>
</dbReference>
<evidence type="ECO:0000313" key="3">
    <source>
        <dbReference type="Proteomes" id="UP000190961"/>
    </source>
</evidence>
<dbReference type="GO" id="GO:0008703">
    <property type="term" value="F:5-amino-6-(5-phosphoribosylamino)uracil reductase activity"/>
    <property type="evidence" value="ECO:0007669"/>
    <property type="project" value="InterPro"/>
</dbReference>
<evidence type="ECO:0000259" key="1">
    <source>
        <dbReference type="Pfam" id="PF01872"/>
    </source>
</evidence>
<proteinExistence type="predicted"/>
<sequence>MRKLISVVHTSLDQFVAGENGDFDELVQSPENLDFICNLTDKADAVLAGRVSYEMLDSYWPTAHQSPDVSASVVKYSHWYNSAEKIVLSNTLSEKKNDNTVILSKNIEDGITRIKNKTGKDILLFGSPSICQALMKLNLIDECWIILYPVVLGNGIPLFKGIEKAIKLKCLASTRFTMGEIAIHYKVEY</sequence>
<accession>A0A1T5J699</accession>
<feature type="domain" description="Bacterial bifunctional deaminase-reductase C-terminal" evidence="1">
    <location>
        <begin position="2"/>
        <end position="177"/>
    </location>
</feature>
<organism evidence="2 3">
    <name type="scientific">Ohtaekwangia koreensis</name>
    <dbReference type="NCBI Taxonomy" id="688867"/>
    <lineage>
        <taxon>Bacteria</taxon>
        <taxon>Pseudomonadati</taxon>
        <taxon>Bacteroidota</taxon>
        <taxon>Cytophagia</taxon>
        <taxon>Cytophagales</taxon>
        <taxon>Fulvivirgaceae</taxon>
        <taxon>Ohtaekwangia</taxon>
    </lineage>
</organism>